<gene>
    <name evidence="2" type="ORF">EVAR_49307_1</name>
</gene>
<evidence type="ECO:0000256" key="1">
    <source>
        <dbReference type="SAM" id="MobiDB-lite"/>
    </source>
</evidence>
<dbReference type="EMBL" id="BGZK01001134">
    <property type="protein sequence ID" value="GBP72124.1"/>
    <property type="molecule type" value="Genomic_DNA"/>
</dbReference>
<feature type="region of interest" description="Disordered" evidence="1">
    <location>
        <begin position="96"/>
        <end position="130"/>
    </location>
</feature>
<comment type="caution">
    <text evidence="2">The sequence shown here is derived from an EMBL/GenBank/DDBJ whole genome shotgun (WGS) entry which is preliminary data.</text>
</comment>
<dbReference type="AlphaFoldDB" id="A0A4C1YB06"/>
<sequence length="164" mass="18815">MDSIDIKDVEIHSMYTRAELRKKASHVNIQRIEVDTNNSLCVDRRPAADRQRASERAANEVCQQQQRRRVVQLRYIFKSYHKRRFHVKVIGTHSHTLDRHRKGRESAARGGAVEWRNAADSGGDSETHPSPQIDARACCIAIALGECGDDGFSYFYGYDIYFCK</sequence>
<accession>A0A4C1YB06</accession>
<protein>
    <submittedName>
        <fullName evidence="2">Uncharacterized protein</fullName>
    </submittedName>
</protein>
<evidence type="ECO:0000313" key="3">
    <source>
        <dbReference type="Proteomes" id="UP000299102"/>
    </source>
</evidence>
<organism evidence="2 3">
    <name type="scientific">Eumeta variegata</name>
    <name type="common">Bagworm moth</name>
    <name type="synonym">Eumeta japonica</name>
    <dbReference type="NCBI Taxonomy" id="151549"/>
    <lineage>
        <taxon>Eukaryota</taxon>
        <taxon>Metazoa</taxon>
        <taxon>Ecdysozoa</taxon>
        <taxon>Arthropoda</taxon>
        <taxon>Hexapoda</taxon>
        <taxon>Insecta</taxon>
        <taxon>Pterygota</taxon>
        <taxon>Neoptera</taxon>
        <taxon>Endopterygota</taxon>
        <taxon>Lepidoptera</taxon>
        <taxon>Glossata</taxon>
        <taxon>Ditrysia</taxon>
        <taxon>Tineoidea</taxon>
        <taxon>Psychidae</taxon>
        <taxon>Oiketicinae</taxon>
        <taxon>Eumeta</taxon>
    </lineage>
</organism>
<evidence type="ECO:0000313" key="2">
    <source>
        <dbReference type="EMBL" id="GBP72124.1"/>
    </source>
</evidence>
<name>A0A4C1YB06_EUMVA</name>
<reference evidence="2 3" key="1">
    <citation type="journal article" date="2019" name="Commun. Biol.">
        <title>The bagworm genome reveals a unique fibroin gene that provides high tensile strength.</title>
        <authorList>
            <person name="Kono N."/>
            <person name="Nakamura H."/>
            <person name="Ohtoshi R."/>
            <person name="Tomita M."/>
            <person name="Numata K."/>
            <person name="Arakawa K."/>
        </authorList>
    </citation>
    <scope>NUCLEOTIDE SEQUENCE [LARGE SCALE GENOMIC DNA]</scope>
</reference>
<proteinExistence type="predicted"/>
<keyword evidence="3" id="KW-1185">Reference proteome</keyword>
<dbReference type="Proteomes" id="UP000299102">
    <property type="component" value="Unassembled WGS sequence"/>
</dbReference>